<evidence type="ECO:0000313" key="2">
    <source>
        <dbReference type="EMBL" id="CAH3148603.1"/>
    </source>
</evidence>
<feature type="compositionally biased region" description="Polar residues" evidence="1">
    <location>
        <begin position="143"/>
        <end position="157"/>
    </location>
</feature>
<dbReference type="EMBL" id="CALNXK010000084">
    <property type="protein sequence ID" value="CAH3148603.1"/>
    <property type="molecule type" value="Genomic_DNA"/>
</dbReference>
<keyword evidence="3" id="KW-1185">Reference proteome</keyword>
<organism evidence="2 3">
    <name type="scientific">Porites lobata</name>
    <dbReference type="NCBI Taxonomy" id="104759"/>
    <lineage>
        <taxon>Eukaryota</taxon>
        <taxon>Metazoa</taxon>
        <taxon>Cnidaria</taxon>
        <taxon>Anthozoa</taxon>
        <taxon>Hexacorallia</taxon>
        <taxon>Scleractinia</taxon>
        <taxon>Fungiina</taxon>
        <taxon>Poritidae</taxon>
        <taxon>Porites</taxon>
    </lineage>
</organism>
<protein>
    <recommendedName>
        <fullName evidence="4">C2H2-type domain-containing protein</fullName>
    </recommendedName>
</protein>
<name>A0ABN8PU76_9CNID</name>
<feature type="compositionally biased region" description="Basic and acidic residues" evidence="1">
    <location>
        <begin position="178"/>
        <end position="188"/>
    </location>
</feature>
<evidence type="ECO:0008006" key="4">
    <source>
        <dbReference type="Google" id="ProtNLM"/>
    </source>
</evidence>
<gene>
    <name evidence="2" type="ORF">PLOB_00046708</name>
</gene>
<feature type="region of interest" description="Disordered" evidence="1">
    <location>
        <begin position="143"/>
        <end position="194"/>
    </location>
</feature>
<feature type="compositionally biased region" description="Low complexity" evidence="1">
    <location>
        <begin position="163"/>
        <end position="177"/>
    </location>
</feature>
<evidence type="ECO:0000313" key="3">
    <source>
        <dbReference type="Proteomes" id="UP001159405"/>
    </source>
</evidence>
<dbReference type="Proteomes" id="UP001159405">
    <property type="component" value="Unassembled WGS sequence"/>
</dbReference>
<proteinExistence type="predicted"/>
<evidence type="ECO:0000256" key="1">
    <source>
        <dbReference type="SAM" id="MobiDB-lite"/>
    </source>
</evidence>
<sequence>MTLFLGRIRLQVKSICKSNCGLCKVEKCRKRGQFFKRLDKHLARVHPEITERQHNNLPQVPYKEASHMQYRVKEQCGLCGKTLLLRPHLKTHKIKTWDEYISKLKEIPRKQDQGSPLLTRKETPSAGLNSLLRQISATTTSTAKCSESTADSYTNVDQEQEQSTTTTNTANCSTSTADSHEAKSREQEAESGSPADPLILKVNFTEEEYLRFCVHNTNSYMVLATHHAIVNGKSDPSLVLNHLSKTKLTIDHCKYIVDMNLIPTLYGFYRFASYYPYPKGKCISCTAISCECGKLPRPFYLFCRRACNAVFNCTKCKTWASGYHICEDFFWCEVCSNAAKNWPLQMEFFP</sequence>
<comment type="caution">
    <text evidence="2">The sequence shown here is derived from an EMBL/GenBank/DDBJ whole genome shotgun (WGS) entry which is preliminary data.</text>
</comment>
<accession>A0ABN8PU76</accession>
<reference evidence="2 3" key="1">
    <citation type="submission" date="2022-05" db="EMBL/GenBank/DDBJ databases">
        <authorList>
            <consortium name="Genoscope - CEA"/>
            <person name="William W."/>
        </authorList>
    </citation>
    <scope>NUCLEOTIDE SEQUENCE [LARGE SCALE GENOMIC DNA]</scope>
</reference>